<keyword evidence="3" id="KW-1185">Reference proteome</keyword>
<feature type="region of interest" description="Disordered" evidence="1">
    <location>
        <begin position="1"/>
        <end position="51"/>
    </location>
</feature>
<proteinExistence type="predicted"/>
<accession>A0BIH0</accession>
<dbReference type="HOGENOM" id="CLU_3110512_0_0_1"/>
<dbReference type="Proteomes" id="UP000000600">
    <property type="component" value="Unassembled WGS sequence"/>
</dbReference>
<dbReference type="EMBL" id="CT867997">
    <property type="protein sequence ID" value="CAK58337.1"/>
    <property type="molecule type" value="Genomic_DNA"/>
</dbReference>
<feature type="compositionally biased region" description="Basic and acidic residues" evidence="1">
    <location>
        <begin position="10"/>
        <end position="31"/>
    </location>
</feature>
<dbReference type="GeneID" id="5011519"/>
<dbReference type="OMA" id="MRMQSGK"/>
<evidence type="ECO:0000313" key="2">
    <source>
        <dbReference type="EMBL" id="CAK58337.1"/>
    </source>
</evidence>
<dbReference type="RefSeq" id="XP_001425735.1">
    <property type="nucleotide sequence ID" value="XM_001425698.1"/>
</dbReference>
<reference evidence="2 3" key="1">
    <citation type="journal article" date="2006" name="Nature">
        <title>Global trends of whole-genome duplications revealed by the ciliate Paramecium tetraurelia.</title>
        <authorList>
            <consortium name="Genoscope"/>
            <person name="Aury J.-M."/>
            <person name="Jaillon O."/>
            <person name="Duret L."/>
            <person name="Noel B."/>
            <person name="Jubin C."/>
            <person name="Porcel B.M."/>
            <person name="Segurens B."/>
            <person name="Daubin V."/>
            <person name="Anthouard V."/>
            <person name="Aiach N."/>
            <person name="Arnaiz O."/>
            <person name="Billaut A."/>
            <person name="Beisson J."/>
            <person name="Blanc I."/>
            <person name="Bouhouche K."/>
            <person name="Camara F."/>
            <person name="Duharcourt S."/>
            <person name="Guigo R."/>
            <person name="Gogendeau D."/>
            <person name="Katinka M."/>
            <person name="Keller A.-M."/>
            <person name="Kissmehl R."/>
            <person name="Klotz C."/>
            <person name="Koll F."/>
            <person name="Le Moue A."/>
            <person name="Lepere C."/>
            <person name="Malinsky S."/>
            <person name="Nowacki M."/>
            <person name="Nowak J.K."/>
            <person name="Plattner H."/>
            <person name="Poulain J."/>
            <person name="Ruiz F."/>
            <person name="Serrano V."/>
            <person name="Zagulski M."/>
            <person name="Dessen P."/>
            <person name="Betermier M."/>
            <person name="Weissenbach J."/>
            <person name="Scarpelli C."/>
            <person name="Schachter V."/>
            <person name="Sperling L."/>
            <person name="Meyer E."/>
            <person name="Cohen J."/>
            <person name="Wincker P."/>
        </authorList>
    </citation>
    <scope>NUCLEOTIDE SEQUENCE [LARGE SCALE GENOMIC DNA]</scope>
    <source>
        <strain evidence="2 3">Stock d4-2</strain>
    </source>
</reference>
<protein>
    <recommendedName>
        <fullName evidence="4">Small EDRK-rich factor-like N-terminal domain-containing protein</fullName>
    </recommendedName>
</protein>
<evidence type="ECO:0000313" key="3">
    <source>
        <dbReference type="Proteomes" id="UP000000600"/>
    </source>
</evidence>
<gene>
    <name evidence="2" type="ORF">GSPATT00004709001</name>
</gene>
<feature type="compositionally biased region" description="Polar residues" evidence="1">
    <location>
        <begin position="39"/>
        <end position="51"/>
    </location>
</feature>
<dbReference type="AlphaFoldDB" id="A0BIH0"/>
<name>A0BIH0_PARTE</name>
<sequence length="51" mass="6001">MRMQSGRNGLNDKKQSQQKDLNLEDKEDQLKQQKKSSKVIQNALQNEKQDK</sequence>
<dbReference type="InParanoid" id="A0BIH0"/>
<evidence type="ECO:0008006" key="4">
    <source>
        <dbReference type="Google" id="ProtNLM"/>
    </source>
</evidence>
<organism evidence="2 3">
    <name type="scientific">Paramecium tetraurelia</name>
    <dbReference type="NCBI Taxonomy" id="5888"/>
    <lineage>
        <taxon>Eukaryota</taxon>
        <taxon>Sar</taxon>
        <taxon>Alveolata</taxon>
        <taxon>Ciliophora</taxon>
        <taxon>Intramacronucleata</taxon>
        <taxon>Oligohymenophorea</taxon>
        <taxon>Peniculida</taxon>
        <taxon>Parameciidae</taxon>
        <taxon>Paramecium</taxon>
    </lineage>
</organism>
<dbReference type="KEGG" id="ptm:GSPATT00004709001"/>
<evidence type="ECO:0000256" key="1">
    <source>
        <dbReference type="SAM" id="MobiDB-lite"/>
    </source>
</evidence>